<sequence length="60" mass="6607">MSAENIEKKSKLLTAWKYLNYVTLAIAIGIGGTLGLSLAAVDLAQIGGIKWFEDRRKIKK</sequence>
<dbReference type="Proteomes" id="UP000034603">
    <property type="component" value="Unassembled WGS sequence"/>
</dbReference>
<dbReference type="AlphaFoldDB" id="A0A0G0L0N2"/>
<gene>
    <name evidence="2" type="ORF">US62_C0003G0020</name>
</gene>
<evidence type="ECO:0000313" key="2">
    <source>
        <dbReference type="EMBL" id="KKQ46271.1"/>
    </source>
</evidence>
<keyword evidence="1" id="KW-1133">Transmembrane helix</keyword>
<proteinExistence type="predicted"/>
<dbReference type="EMBL" id="LBTR01000003">
    <property type="protein sequence ID" value="KKQ46271.1"/>
    <property type="molecule type" value="Genomic_DNA"/>
</dbReference>
<evidence type="ECO:0000256" key="1">
    <source>
        <dbReference type="SAM" id="Phobius"/>
    </source>
</evidence>
<name>A0A0G0L0N2_9BACT</name>
<keyword evidence="1" id="KW-0472">Membrane</keyword>
<feature type="transmembrane region" description="Helical" evidence="1">
    <location>
        <begin position="18"/>
        <end position="41"/>
    </location>
</feature>
<accession>A0A0G0L0N2</accession>
<reference evidence="2 3" key="1">
    <citation type="journal article" date="2015" name="Nature">
        <title>rRNA introns, odd ribosomes, and small enigmatic genomes across a large radiation of phyla.</title>
        <authorList>
            <person name="Brown C.T."/>
            <person name="Hug L.A."/>
            <person name="Thomas B.C."/>
            <person name="Sharon I."/>
            <person name="Castelle C.J."/>
            <person name="Singh A."/>
            <person name="Wilkins M.J."/>
            <person name="Williams K.H."/>
            <person name="Banfield J.F."/>
        </authorList>
    </citation>
    <scope>NUCLEOTIDE SEQUENCE [LARGE SCALE GENOMIC DNA]</scope>
</reference>
<keyword evidence="1" id="KW-0812">Transmembrane</keyword>
<protein>
    <submittedName>
        <fullName evidence="2">Uncharacterized protein</fullName>
    </submittedName>
</protein>
<evidence type="ECO:0000313" key="3">
    <source>
        <dbReference type="Proteomes" id="UP000034603"/>
    </source>
</evidence>
<organism evidence="2 3">
    <name type="scientific">Candidatus Woesebacteria bacterium GW2011_GWA1_37_8</name>
    <dbReference type="NCBI Taxonomy" id="1618546"/>
    <lineage>
        <taxon>Bacteria</taxon>
        <taxon>Candidatus Woeseibacteriota</taxon>
    </lineage>
</organism>
<comment type="caution">
    <text evidence="2">The sequence shown here is derived from an EMBL/GenBank/DDBJ whole genome shotgun (WGS) entry which is preliminary data.</text>
</comment>